<dbReference type="SUPFAM" id="SSF82171">
    <property type="entry name" value="DPP6 N-terminal domain-like"/>
    <property type="match status" value="1"/>
</dbReference>
<dbReference type="EMBL" id="JAPEVG010000054">
    <property type="protein sequence ID" value="KAJ8489069.1"/>
    <property type="molecule type" value="Genomic_DNA"/>
</dbReference>
<dbReference type="PANTHER" id="PTHR12747:SF0">
    <property type="entry name" value="ELONGATOR COMPLEX PROTEIN 1"/>
    <property type="match status" value="1"/>
</dbReference>
<dbReference type="GO" id="GO:0005634">
    <property type="term" value="C:nucleus"/>
    <property type="evidence" value="ECO:0007669"/>
    <property type="project" value="UniProtKB-SubCell"/>
</dbReference>
<evidence type="ECO:0000259" key="11">
    <source>
        <dbReference type="Pfam" id="PF23878"/>
    </source>
</evidence>
<dbReference type="Pfam" id="PF04762">
    <property type="entry name" value="Beta-prop_ELP1_1st"/>
    <property type="match status" value="1"/>
</dbReference>
<feature type="compositionally biased region" description="Polar residues" evidence="8">
    <location>
        <begin position="74"/>
        <end position="94"/>
    </location>
</feature>
<evidence type="ECO:0000256" key="5">
    <source>
        <dbReference type="ARBA" id="ARBA00029535"/>
    </source>
</evidence>
<dbReference type="Pfam" id="PF23797">
    <property type="entry name" value="Beta-prop_ELP1_2nd"/>
    <property type="match status" value="1"/>
</dbReference>
<dbReference type="PANTHER" id="PTHR12747">
    <property type="entry name" value="ELONGATOR COMPLEX PROTEIN 1"/>
    <property type="match status" value="1"/>
</dbReference>
<feature type="region of interest" description="Disordered" evidence="8">
    <location>
        <begin position="70"/>
        <end position="94"/>
    </location>
</feature>
<evidence type="ECO:0000256" key="4">
    <source>
        <dbReference type="ARBA" id="ARBA00022694"/>
    </source>
</evidence>
<reference evidence="14" key="1">
    <citation type="submission" date="2022-11" db="EMBL/GenBank/DDBJ databases">
        <title>Genome Sequence of Cubamyces cubensis.</title>
        <authorList>
            <person name="Buettner E."/>
        </authorList>
    </citation>
    <scope>NUCLEOTIDE SEQUENCE</scope>
    <source>
        <strain evidence="14">MPL-01</strain>
    </source>
</reference>
<evidence type="ECO:0000259" key="10">
    <source>
        <dbReference type="Pfam" id="PF23797"/>
    </source>
</evidence>
<evidence type="ECO:0000313" key="15">
    <source>
        <dbReference type="Proteomes" id="UP001215151"/>
    </source>
</evidence>
<gene>
    <name evidence="14" type="ORF">ONZ51_g3188</name>
</gene>
<name>A0AAD7XD96_9APHY</name>
<dbReference type="InterPro" id="IPR056165">
    <property type="entry name" value="Beta-prop_ELP1_2nd"/>
</dbReference>
<evidence type="ECO:0000256" key="6">
    <source>
        <dbReference type="PIRNR" id="PIRNR017233"/>
    </source>
</evidence>
<organism evidence="14 15">
    <name type="scientific">Trametes cubensis</name>
    <dbReference type="NCBI Taxonomy" id="1111947"/>
    <lineage>
        <taxon>Eukaryota</taxon>
        <taxon>Fungi</taxon>
        <taxon>Dikarya</taxon>
        <taxon>Basidiomycota</taxon>
        <taxon>Agaricomycotina</taxon>
        <taxon>Agaricomycetes</taxon>
        <taxon>Polyporales</taxon>
        <taxon>Polyporaceae</taxon>
        <taxon>Trametes</taxon>
    </lineage>
</organism>
<feature type="domain" description="ELP1 N-terminal second beta-propeller" evidence="10">
    <location>
        <begin position="466"/>
        <end position="753"/>
    </location>
</feature>
<accession>A0AAD7XD96</accession>
<dbReference type="Gene3D" id="2.130.10.10">
    <property type="entry name" value="YVTN repeat-like/Quinoprotein amine dehydrogenase"/>
    <property type="match status" value="1"/>
</dbReference>
<feature type="region of interest" description="Disordered" evidence="8">
    <location>
        <begin position="1213"/>
        <end position="1239"/>
    </location>
</feature>
<dbReference type="PIRSF" id="PIRSF017233">
    <property type="entry name" value="IKAP"/>
    <property type="match status" value="1"/>
</dbReference>
<evidence type="ECO:0000256" key="7">
    <source>
        <dbReference type="SAM" id="Coils"/>
    </source>
</evidence>
<dbReference type="GO" id="GO:0002926">
    <property type="term" value="P:tRNA wobble base 5-methoxycarbonylmethyl-2-thiouridinylation"/>
    <property type="evidence" value="ECO:0007669"/>
    <property type="project" value="TreeGrafter"/>
</dbReference>
<dbReference type="InterPro" id="IPR006849">
    <property type="entry name" value="Elp1"/>
</dbReference>
<dbReference type="Pfam" id="PF23925">
    <property type="entry name" value="A-sol_ELP1"/>
    <property type="match status" value="2"/>
</dbReference>
<comment type="similarity">
    <text evidence="2 6">Belongs to the ELP1/IKA1 family.</text>
</comment>
<feature type="domain" description="ELP1 alpha-solenoid" evidence="12">
    <location>
        <begin position="852"/>
        <end position="955"/>
    </location>
</feature>
<evidence type="ECO:0000256" key="2">
    <source>
        <dbReference type="ARBA" id="ARBA00006086"/>
    </source>
</evidence>
<dbReference type="GO" id="GO:0000049">
    <property type="term" value="F:tRNA binding"/>
    <property type="evidence" value="ECO:0007669"/>
    <property type="project" value="TreeGrafter"/>
</dbReference>
<dbReference type="Proteomes" id="UP001215151">
    <property type="component" value="Unassembled WGS sequence"/>
</dbReference>
<keyword evidence="6" id="KW-0539">Nucleus</keyword>
<evidence type="ECO:0000256" key="1">
    <source>
        <dbReference type="ARBA" id="ARBA00005043"/>
    </source>
</evidence>
<dbReference type="InterPro" id="IPR015943">
    <property type="entry name" value="WD40/YVTN_repeat-like_dom_sf"/>
</dbReference>
<keyword evidence="3 6" id="KW-0963">Cytoplasm</keyword>
<feature type="domain" description="ELP1 TPR" evidence="11">
    <location>
        <begin position="962"/>
        <end position="1124"/>
    </location>
</feature>
<keyword evidence="15" id="KW-1185">Reference proteome</keyword>
<feature type="domain" description="ELP1 three-helical bundle" evidence="13">
    <location>
        <begin position="1134"/>
        <end position="1306"/>
    </location>
</feature>
<dbReference type="InterPro" id="IPR056167">
    <property type="entry name" value="A-sol_ELP1"/>
</dbReference>
<feature type="compositionally biased region" description="Basic residues" evidence="8">
    <location>
        <begin position="1220"/>
        <end position="1232"/>
    </location>
</feature>
<dbReference type="InterPro" id="IPR056169">
    <property type="entry name" value="HB_ELP1"/>
</dbReference>
<keyword evidence="7" id="KW-0175">Coiled coil</keyword>
<evidence type="ECO:0000259" key="9">
    <source>
        <dbReference type="Pfam" id="PF04762"/>
    </source>
</evidence>
<dbReference type="GO" id="GO:0033588">
    <property type="term" value="C:elongator holoenzyme complex"/>
    <property type="evidence" value="ECO:0007669"/>
    <property type="project" value="InterPro"/>
</dbReference>
<comment type="function">
    <text evidence="6">Component of the elongator complex which is required for multiple tRNA modifications, including mcm5U (5-methoxycarbonylmethyl uridine), mcm5s2U (5-methoxycarbonylmethyl-2-thiouridine), and ncm5U (5-carbamoylmethyl uridine). The elongator complex catalyzes formation of carboxymethyluridine in the wobble base at position 34 in tRNAs.</text>
</comment>
<evidence type="ECO:0000259" key="12">
    <source>
        <dbReference type="Pfam" id="PF23925"/>
    </source>
</evidence>
<dbReference type="GO" id="GO:0005829">
    <property type="term" value="C:cytosol"/>
    <property type="evidence" value="ECO:0007669"/>
    <property type="project" value="TreeGrafter"/>
</dbReference>
<feature type="coiled-coil region" evidence="7">
    <location>
        <begin position="1147"/>
        <end position="1178"/>
    </location>
</feature>
<sequence length="1366" mass="151778">MRSLSLLSVAHTSLSASEFTSSGQPSSITTTAVDLDQNALLIATERRDVSNDSEATVAIWRLRAAEAPDEGTPSLVTSFPTPTQLAANPWSKGTSKGIKPAKEAEIVSLHVLPDSHSLVVITRGGDITTIALDEEAPTAEVVGSVDGGVMGAAWSPDDTLLVLVTGEDKLLLMTSTFDVLSEGPLHPREFGEEAPVNVGWGAKHTQFHGSLGKAAAKTSIPPTAVGASPDDDGHVRRCDTLYVWLFDSLLNMQDHQPEARPHRTLRVYSREAALQSTAEPVPGLEHALSWRPSGNLIVATQRFGSIPGEATAKSEAGPGLGPGRDGRHDIVFFERNGLRHGEFTLRESLPAESGKVVSDRRKWGYRVREVGWSSDSNVLSVWIEREDGDIVQLWTTGNYHWYLKQEIAAPANQDGAPGRFTSVHWNPEDALRLILTTPSDIISRTYAWDTFASPGQPPVDSGSVAVIDGTNILLTPFRSQNVPPPMASHTLSLQLPPELQPSQQKRTPVPVHAAFAFTQDLLAILWEHGVIQVYDLQTRLGPGRGKVMDPVLVCSRSLSSAGSVRSFRQAAFTTLGDELRLAVLATELAGDANDIVSVADVGPSQDAQVTEIGLPKHSGRLVLSRTVVWEAPDGRLYEVDAATKSASEVAQFPEFCFWTSRALVHDGGEETTVPLFIGLSHASKLYVTNGQATRTLATNVNSFTVTPTFLVYTTTAHVAHFAPLKTLAALLKTPETPLPDFETRRVERGSRIVTAVPSTMSLVLQMPRGNLETINPRPMVMEIVKQDIDSGNYGKAFTACRKHRIDLNVFVEHDQEAFIKGIPSFVEQVADVDYINLFLTNLGQGPLPAEVVARICDEIRAELEKKDLKKYVNSILTAHVVKRPPDHEAGLALLLRLKETEPDLVEDAVKYIIFLVDADKLFDTALGMYDFSLVLMVAQHAQKDPREYLPFLRELRALDHYYQRFRIDDHLRRYEKALTNLSLAGPERFDEAMEYVEKHQLYDHALSIWRGTDKYEAVLNIYGDWLFERRDFREAAFVLRQANRPEKAMIAHEKALEWQELFELAVQRELSDDELKEIAYRVAEDLVSKKRTSEAAQVLLDYAKDIREAVIALVEGSHFSEARRVIVLRRRPELLEEIIHPGALECRARVAEDMSEMREQLRKQVNRLRELRIRKVEEPEAFYGVEDTELHNVDVMTDISMAPTMFTRYTVAPSAMSKTSSKRSSRSKRKLERKVGSGRKGTVDEEEYLLKSVSKLVTRFNTTQADSASLLPHLLQFTEEHRAEAASLQQELQDFAAELSAAVEEIWKKAPESEEPTETAPAPDSWAARMEAYEKQKHINPVDKVAKPELGKPEWKLRLPDAHGST</sequence>
<evidence type="ECO:0000256" key="3">
    <source>
        <dbReference type="ARBA" id="ARBA00022490"/>
    </source>
</evidence>
<comment type="pathway">
    <text evidence="1">tRNA modification; 5-methoxycarbonylmethyl-2-thiouridine-tRNA biosynthesis.</text>
</comment>
<comment type="subcellular location">
    <subcellularLocation>
        <location evidence="6">Cytoplasm</location>
    </subcellularLocation>
    <subcellularLocation>
        <location evidence="6">Nucleus</location>
    </subcellularLocation>
</comment>
<feature type="domain" description="ELP1 first N-terminal beta-propeller" evidence="9">
    <location>
        <begin position="74"/>
        <end position="428"/>
    </location>
</feature>
<proteinExistence type="inferred from homology"/>
<evidence type="ECO:0000313" key="14">
    <source>
        <dbReference type="EMBL" id="KAJ8489069.1"/>
    </source>
</evidence>
<comment type="caution">
    <text evidence="14">The sequence shown here is derived from an EMBL/GenBank/DDBJ whole genome shotgun (WGS) entry which is preliminary data.</text>
</comment>
<dbReference type="Pfam" id="PF23936">
    <property type="entry name" value="HB_ELP1"/>
    <property type="match status" value="1"/>
</dbReference>
<dbReference type="InterPro" id="IPR056166">
    <property type="entry name" value="TPR_ELP1"/>
</dbReference>
<dbReference type="InterPro" id="IPR056164">
    <property type="entry name" value="Beta-prop_ELP1_1st"/>
</dbReference>
<dbReference type="Pfam" id="PF23878">
    <property type="entry name" value="TPR_ELP1"/>
    <property type="match status" value="1"/>
</dbReference>
<keyword evidence="4" id="KW-0819">tRNA processing</keyword>
<evidence type="ECO:0000256" key="8">
    <source>
        <dbReference type="SAM" id="MobiDB-lite"/>
    </source>
</evidence>
<feature type="domain" description="ELP1 alpha-solenoid" evidence="12">
    <location>
        <begin position="777"/>
        <end position="843"/>
    </location>
</feature>
<protein>
    <recommendedName>
        <fullName evidence="5 6">Elongator complex protein 1</fullName>
    </recommendedName>
</protein>
<feature type="coiled-coil region" evidence="7">
    <location>
        <begin position="1278"/>
        <end position="1305"/>
    </location>
</feature>
<evidence type="ECO:0000259" key="13">
    <source>
        <dbReference type="Pfam" id="PF23936"/>
    </source>
</evidence>